<sequence>MAQFEALYGRRCRYPIGWFEVGEVALIGTELVHDAMEKVRLIRERLKTTQSQQKSYANIRRRDFEFDVHDWVYLKMSPMKGVMRFGKKGKLSPRYVSPYHILRHISKVADELELPNELASVHLVFHVSMLKKCVGDPTSIVTLEGHWSKGHDSPDGSWTLPCGDYVSCYLKVSHMKGVMGFGKKGNLSPQYIGPYRIFKRIGNIASKLELLSELAAVQPVFQVSMLKKCMGDPSLILPTKNIGIKDSLSYEEIPVQILDRQVHKLRTNKVALVKVIWRSQFVEEATWEVEEDMKKRYPHLFPSEPVPDQGNNFCQ</sequence>
<evidence type="ECO:0000259" key="1">
    <source>
        <dbReference type="Pfam" id="PF24626"/>
    </source>
</evidence>
<dbReference type="InterPro" id="IPR056924">
    <property type="entry name" value="SH3_Tf2-1"/>
</dbReference>
<feature type="domain" description="Tf2-1-like SH3-like" evidence="1">
    <location>
        <begin position="163"/>
        <end position="229"/>
    </location>
</feature>
<feature type="domain" description="Tf2-1-like SH3-like" evidence="1">
    <location>
        <begin position="70"/>
        <end position="134"/>
    </location>
</feature>
<name>A0AAF0UJN6_SOLVR</name>
<dbReference type="Pfam" id="PF24626">
    <property type="entry name" value="SH3_Tf2-1"/>
    <property type="match status" value="2"/>
</dbReference>
<proteinExistence type="predicted"/>
<dbReference type="Proteomes" id="UP001234989">
    <property type="component" value="Chromosome 9"/>
</dbReference>
<dbReference type="EMBL" id="CP133620">
    <property type="protein sequence ID" value="WMV46648.1"/>
    <property type="molecule type" value="Genomic_DNA"/>
</dbReference>
<reference evidence="2" key="1">
    <citation type="submission" date="2023-08" db="EMBL/GenBank/DDBJ databases">
        <title>A de novo genome assembly of Solanum verrucosum Schlechtendal, a Mexican diploid species geographically isolated from the other diploid A-genome species in potato relatives.</title>
        <authorList>
            <person name="Hosaka K."/>
        </authorList>
    </citation>
    <scope>NUCLEOTIDE SEQUENCE</scope>
    <source>
        <tissue evidence="2">Young leaves</tissue>
    </source>
</reference>
<gene>
    <name evidence="2" type="ORF">MTR67_040033</name>
</gene>
<dbReference type="PANTHER" id="PTHR46148">
    <property type="entry name" value="CHROMO DOMAIN-CONTAINING PROTEIN"/>
    <property type="match status" value="1"/>
</dbReference>
<protein>
    <recommendedName>
        <fullName evidence="1">Tf2-1-like SH3-like domain-containing protein</fullName>
    </recommendedName>
</protein>
<dbReference type="AlphaFoldDB" id="A0AAF0UJN6"/>
<dbReference type="PANTHER" id="PTHR46148:SF56">
    <property type="entry name" value="RETROTRANSPOSON PROTEIN"/>
    <property type="match status" value="1"/>
</dbReference>
<evidence type="ECO:0000313" key="3">
    <source>
        <dbReference type="Proteomes" id="UP001234989"/>
    </source>
</evidence>
<keyword evidence="3" id="KW-1185">Reference proteome</keyword>
<accession>A0AAF0UJN6</accession>
<evidence type="ECO:0000313" key="2">
    <source>
        <dbReference type="EMBL" id="WMV46648.1"/>
    </source>
</evidence>
<organism evidence="2 3">
    <name type="scientific">Solanum verrucosum</name>
    <dbReference type="NCBI Taxonomy" id="315347"/>
    <lineage>
        <taxon>Eukaryota</taxon>
        <taxon>Viridiplantae</taxon>
        <taxon>Streptophyta</taxon>
        <taxon>Embryophyta</taxon>
        <taxon>Tracheophyta</taxon>
        <taxon>Spermatophyta</taxon>
        <taxon>Magnoliopsida</taxon>
        <taxon>eudicotyledons</taxon>
        <taxon>Gunneridae</taxon>
        <taxon>Pentapetalae</taxon>
        <taxon>asterids</taxon>
        <taxon>lamiids</taxon>
        <taxon>Solanales</taxon>
        <taxon>Solanaceae</taxon>
        <taxon>Solanoideae</taxon>
        <taxon>Solaneae</taxon>
        <taxon>Solanum</taxon>
    </lineage>
</organism>